<dbReference type="EMBL" id="RAWB01000141">
    <property type="protein sequence ID" value="RKH59111.1"/>
    <property type="molecule type" value="Genomic_DNA"/>
</dbReference>
<accession>A0A3A8PW21</accession>
<sequence>MRAFRPLLCCLAFVLAATPALAQYTSAAGSNAPMERVRQEVTRDDGTREVREVVRPAARDGWGNARGNQNDLAVDGAFDGQTVAVLHFYASEGFDFALPKAALKEKGFSVYRWVNNAPSPKELRKGLQKACQLWIIADATRHLTPEHVTVIKEFFDAGHGVYIWGDNEPYYADANVVGEALLGTSMQGNIIGDKTVGLQKDAAGPGLLRRHLLTTGLEYLYEGITIATIQPNQQLTPLLHGSAGNLVAAFYDKGGKRAIFDGGFTRLYNKWDTAGTARYVKNAAAWLTNVERFGDAVVRADLRNTSDTSAQKPAPKQ</sequence>
<gene>
    <name evidence="2" type="ORF">D7V93_15585</name>
</gene>
<evidence type="ECO:0000313" key="2">
    <source>
        <dbReference type="EMBL" id="RKH59111.1"/>
    </source>
</evidence>
<feature type="chain" id="PRO_5017456812" evidence="1">
    <location>
        <begin position="23"/>
        <end position="317"/>
    </location>
</feature>
<keyword evidence="3" id="KW-1185">Reference proteome</keyword>
<keyword evidence="1" id="KW-0732">Signal</keyword>
<dbReference type="Proteomes" id="UP000272888">
    <property type="component" value="Unassembled WGS sequence"/>
</dbReference>
<evidence type="ECO:0000313" key="3">
    <source>
        <dbReference type="Proteomes" id="UP000272888"/>
    </source>
</evidence>
<comment type="caution">
    <text evidence="2">The sequence shown here is derived from an EMBL/GenBank/DDBJ whole genome shotgun (WGS) entry which is preliminary data.</text>
</comment>
<evidence type="ECO:0000256" key="1">
    <source>
        <dbReference type="SAM" id="SignalP"/>
    </source>
</evidence>
<protein>
    <submittedName>
        <fullName evidence="2">Uncharacterized protein</fullName>
    </submittedName>
</protein>
<dbReference type="AlphaFoldDB" id="A0A3A8PW21"/>
<proteinExistence type="predicted"/>
<reference evidence="3" key="1">
    <citation type="submission" date="2018-09" db="EMBL/GenBank/DDBJ databases">
        <authorList>
            <person name="Livingstone P.G."/>
            <person name="Whitworth D.E."/>
        </authorList>
    </citation>
    <scope>NUCLEOTIDE SEQUENCE [LARGE SCALE GENOMIC DNA]</scope>
    <source>
        <strain evidence="3">CA051B</strain>
    </source>
</reference>
<name>A0A3A8PW21_9BACT</name>
<dbReference type="RefSeq" id="WP_120644175.1">
    <property type="nucleotide sequence ID" value="NZ_RAWB01000141.1"/>
</dbReference>
<organism evidence="2 3">
    <name type="scientific">Corallococcus llansteffanensis</name>
    <dbReference type="NCBI Taxonomy" id="2316731"/>
    <lineage>
        <taxon>Bacteria</taxon>
        <taxon>Pseudomonadati</taxon>
        <taxon>Myxococcota</taxon>
        <taxon>Myxococcia</taxon>
        <taxon>Myxococcales</taxon>
        <taxon>Cystobacterineae</taxon>
        <taxon>Myxococcaceae</taxon>
        <taxon>Corallococcus</taxon>
    </lineage>
</organism>
<feature type="signal peptide" evidence="1">
    <location>
        <begin position="1"/>
        <end position="22"/>
    </location>
</feature>